<keyword evidence="2" id="KW-1185">Reference proteome</keyword>
<accession>K0T2Q6</accession>
<dbReference type="OrthoDB" id="18193at2759"/>
<evidence type="ECO:0000313" key="2">
    <source>
        <dbReference type="Proteomes" id="UP000266841"/>
    </source>
</evidence>
<evidence type="ECO:0008006" key="3">
    <source>
        <dbReference type="Google" id="ProtNLM"/>
    </source>
</evidence>
<dbReference type="PANTHER" id="PTHR47698:SF2">
    <property type="entry name" value="FATTY-ACID-BINDING PROTEIN 3, CHLOROPLASTIC"/>
    <property type="match status" value="1"/>
</dbReference>
<dbReference type="eggNOG" id="ENOG502RVQ6">
    <property type="taxonomic scope" value="Eukaryota"/>
</dbReference>
<comment type="caution">
    <text evidence="1">The sequence shown here is derived from an EMBL/GenBank/DDBJ whole genome shotgun (WGS) entry which is preliminary data.</text>
</comment>
<gene>
    <name evidence="1" type="ORF">THAOC_05482</name>
</gene>
<reference evidence="1 2" key="1">
    <citation type="journal article" date="2012" name="Genome Biol.">
        <title>Genome and low-iron response of an oceanic diatom adapted to chronic iron limitation.</title>
        <authorList>
            <person name="Lommer M."/>
            <person name="Specht M."/>
            <person name="Roy A.S."/>
            <person name="Kraemer L."/>
            <person name="Andreson R."/>
            <person name="Gutowska M.A."/>
            <person name="Wolf J."/>
            <person name="Bergner S.V."/>
            <person name="Schilhabel M.B."/>
            <person name="Klostermeier U.C."/>
            <person name="Beiko R.G."/>
            <person name="Rosenstiel P."/>
            <person name="Hippler M."/>
            <person name="Laroche J."/>
        </authorList>
    </citation>
    <scope>NUCLEOTIDE SEQUENCE [LARGE SCALE GENOMIC DNA]</scope>
    <source>
        <strain evidence="1 2">CCMP1005</strain>
    </source>
</reference>
<organism evidence="1 2">
    <name type="scientific">Thalassiosira oceanica</name>
    <name type="common">Marine diatom</name>
    <dbReference type="NCBI Taxonomy" id="159749"/>
    <lineage>
        <taxon>Eukaryota</taxon>
        <taxon>Sar</taxon>
        <taxon>Stramenopiles</taxon>
        <taxon>Ochrophyta</taxon>
        <taxon>Bacillariophyta</taxon>
        <taxon>Coscinodiscophyceae</taxon>
        <taxon>Thalassiosirophycidae</taxon>
        <taxon>Thalassiosirales</taxon>
        <taxon>Thalassiosiraceae</taxon>
        <taxon>Thalassiosira</taxon>
    </lineage>
</organism>
<dbReference type="Proteomes" id="UP000266841">
    <property type="component" value="Unassembled WGS sequence"/>
</dbReference>
<dbReference type="AlphaFoldDB" id="K0T2Q6"/>
<protein>
    <recommendedName>
        <fullName evidence="3">Chalcone isomerase domain-containing protein</fullName>
    </recommendedName>
</protein>
<dbReference type="GO" id="GO:0016872">
    <property type="term" value="F:intramolecular lyase activity"/>
    <property type="evidence" value="ECO:0007669"/>
    <property type="project" value="InterPro"/>
</dbReference>
<dbReference type="SUPFAM" id="SSF54626">
    <property type="entry name" value="Chalcone isomerase"/>
    <property type="match status" value="1"/>
</dbReference>
<name>K0T2Q6_THAOC</name>
<sequence>MISSSITRSSRRLAGTASAQSRRCASAAAIQCRRTVAAMPKSVAHHQVAVASVFAPTTSGGAGFGPSAAALACGLSLCTAAAYGANRKEAECEIMLSPVTEPATGILFPKLCNVGSYFDPLAVSAVKTRGVDEIKTALLDPNVPRTIRIVMNRNLSIEKYTTAIVEALEPRMKGEELESLEEFKKLNPKVDLVKGAEMEMTIRGDVLLYRNATGGLGQIKSVAFTRAMCATFFDEDAVSPTHVADVLKGIKTL</sequence>
<dbReference type="InterPro" id="IPR016088">
    <property type="entry name" value="Chalcone_isomerase_3-sand"/>
</dbReference>
<dbReference type="EMBL" id="AGNL01005068">
    <property type="protein sequence ID" value="EJK72938.1"/>
    <property type="molecule type" value="Genomic_DNA"/>
</dbReference>
<dbReference type="PANTHER" id="PTHR47698">
    <property type="entry name" value="FATTY-ACID-BINDING PROTEIN 3, CHLOROPLASTIC"/>
    <property type="match status" value="1"/>
</dbReference>
<evidence type="ECO:0000313" key="1">
    <source>
        <dbReference type="EMBL" id="EJK72938.1"/>
    </source>
</evidence>
<proteinExistence type="predicted"/>
<dbReference type="InterPro" id="IPR036298">
    <property type="entry name" value="Chalcone_isomerase_sf"/>
</dbReference>
<dbReference type="Gene3D" id="3.50.70.10">
    <property type="match status" value="1"/>
</dbReference>